<dbReference type="EMBL" id="LSTO01000005">
    <property type="protein sequence ID" value="OWW18458.1"/>
    <property type="molecule type" value="Genomic_DNA"/>
</dbReference>
<protein>
    <submittedName>
        <fullName evidence="1">Uncharacterized protein</fullName>
    </submittedName>
</protein>
<keyword evidence="2" id="KW-1185">Reference proteome</keyword>
<evidence type="ECO:0000313" key="2">
    <source>
        <dbReference type="Proteomes" id="UP000197535"/>
    </source>
</evidence>
<accession>A0A254TFL5</accession>
<dbReference type="AlphaFoldDB" id="A0A254TFL5"/>
<dbReference type="Proteomes" id="UP000197535">
    <property type="component" value="Unassembled WGS sequence"/>
</dbReference>
<organism evidence="1 2">
    <name type="scientific">Noviherbaspirillum denitrificans</name>
    <dbReference type="NCBI Taxonomy" id="1968433"/>
    <lineage>
        <taxon>Bacteria</taxon>
        <taxon>Pseudomonadati</taxon>
        <taxon>Pseudomonadota</taxon>
        <taxon>Betaproteobacteria</taxon>
        <taxon>Burkholderiales</taxon>
        <taxon>Oxalobacteraceae</taxon>
        <taxon>Noviherbaspirillum</taxon>
    </lineage>
</organism>
<reference evidence="1 2" key="1">
    <citation type="submission" date="2016-02" db="EMBL/GenBank/DDBJ databases">
        <authorList>
            <person name="Wen L."/>
            <person name="He K."/>
            <person name="Yang H."/>
        </authorList>
    </citation>
    <scope>NUCLEOTIDE SEQUENCE [LARGE SCALE GENOMIC DNA]</scope>
    <source>
        <strain evidence="1 2">TSA40</strain>
    </source>
</reference>
<proteinExistence type="predicted"/>
<sequence length="102" mass="11615">MIINWRDVSGLLSLKQTLLFELGRTEAVLAELERRQNQLVSPDITVNDLQDIFEEERARLLTKIDQVASGLRHWQGAVAGDLVQHNRFIELLRRSVILNPGG</sequence>
<evidence type="ECO:0000313" key="1">
    <source>
        <dbReference type="EMBL" id="OWW18458.1"/>
    </source>
</evidence>
<name>A0A254TFL5_9BURK</name>
<gene>
    <name evidence="1" type="ORF">AYR66_00445</name>
</gene>
<dbReference type="RefSeq" id="WP_088710421.1">
    <property type="nucleotide sequence ID" value="NZ_LSTO01000005.1"/>
</dbReference>
<comment type="caution">
    <text evidence="1">The sequence shown here is derived from an EMBL/GenBank/DDBJ whole genome shotgun (WGS) entry which is preliminary data.</text>
</comment>